<gene>
    <name evidence="5" type="ORF">N7493_000894</name>
</gene>
<organism evidence="5 6">
    <name type="scientific">Penicillium malachiteum</name>
    <dbReference type="NCBI Taxonomy" id="1324776"/>
    <lineage>
        <taxon>Eukaryota</taxon>
        <taxon>Fungi</taxon>
        <taxon>Dikarya</taxon>
        <taxon>Ascomycota</taxon>
        <taxon>Pezizomycotina</taxon>
        <taxon>Eurotiomycetes</taxon>
        <taxon>Eurotiomycetidae</taxon>
        <taxon>Eurotiales</taxon>
        <taxon>Aspergillaceae</taxon>
        <taxon>Penicillium</taxon>
    </lineage>
</organism>
<keyword evidence="6" id="KW-1185">Reference proteome</keyword>
<evidence type="ECO:0008006" key="7">
    <source>
        <dbReference type="Google" id="ProtNLM"/>
    </source>
</evidence>
<dbReference type="SUPFAM" id="SSF48452">
    <property type="entry name" value="TPR-like"/>
    <property type="match status" value="1"/>
</dbReference>
<evidence type="ECO:0000259" key="3">
    <source>
        <dbReference type="Pfam" id="PF17109"/>
    </source>
</evidence>
<sequence length="1411" mass="158300">MHFRRFRCKKGQEGVVSPPAKNAQPEESPPQEPVGKKPLAGLVPPLEEPGKAQANGPPTDIVRSSESEYKDVTLHPDVPEMDAELMELWAKIRDRVKDLAKRENKSVNENLDIGEVLANLDKKEPGKKDKVKKCFGGTLTIIKKVGGIVSDAASQVFAPAAQCYNAISFLIDAYEGYQGAFDGLGELFEECTDYLNRLQYYVEGKMDAKLIRLAAQQLDFGSKGENGIQGHVSGRRRHPTSLGEMAKLVNRERNLVSAQTFLSSRQAADAAREGLDTTKRVEGVISEMQAKHKEVDSENIIKQALGLAGQPATPWRIRYREYLNQRLPETGQWIFGEPAFASWESGQSAANVLAIEGGNGTGKSFLASAVIQRLLHKKSITETGPRVSTAYYFFEGTARDAVKHASNLETAAKSVVWQFTQAERHYKKSVAKICADSQDIDPASISSELLFENPDLLDMNVLFYIVIDGLSGKMGEGMLRFLRRASAPKVTQRVRVLLTVDSECCQQLSTVDGVSLNSIPISSKSRTDVEMFIRSRMDSMIALSDRSRPGIPELRARICKELYRATTGDYFRVNLALDDISKREYISDIMSALKNAGKGRPAQIKKEIEGLNRNSSEAEISEINEIIIWIRRYREILTERQMTTALYAAVGESSLLTLADKIKEKYPLFKITNKGEVTFRAPEVEELIPGKRGSSSAQVEGNDGPEAVSAGELAMVKHFLSTVCPQETYNKLEFEKFLETKKQHRSNRIYKSESHIEEAKMALTCLRLLTGETQQSNKDLLSYARSNFAQHLSSVNLALLDVEYKKLFGPHLTKLFMNPASIDIALNNDELPGPSTKQRQIGREFMLSDATAKLILQWLNDTAVILEIDSGDREWINGPLQVEGHRGLLSPAAKRMAIHLVQEPHFLPLTLDAFRFITNYLKKFEPSDDLHKFGSVEQIEQVERWCEEVLEAQKDSLWHTQIGSILQFYRHKEEAKGRAQQALEMDPKNWRASTLLSGLVEPHDGLTILKPAANLLDSSGKWKHFYLERVGLAKMLFILAELSWQEKQIDAAINFWTRAVEVDFTDYGRVIKCLQCYAKQEQWSEIITILRKVDEKSTDELHGLAELIAAGGGRAFPHKTILRAALHSEQLEFIVSVYERSIQLVDERGERATLCNLRYHCGRAAHALQNGSSRAIQHWREALKIADPYLLSMIISCIAPYYVQKAIASGSDTEAVSNYLREIETLLPEGVPEADVLIPPRVYVARYYWKQGNQVQAKQIARDIVHLSLDILSDDDEGNDLPAYNQLLSVFIAFGDVNNALATRALIALNFGGAQLVACDGECNRSWPVSDETQWCQDCIDAHFEKECARKIEQNALPFSVCQNTHQFLHAPRMDESLKLTPHRMVPIGDEVISFEDWLALIDGEYVKFES</sequence>
<comment type="caution">
    <text evidence="5">The sequence shown here is derived from an EMBL/GenBank/DDBJ whole genome shotgun (WGS) entry which is preliminary data.</text>
</comment>
<evidence type="ECO:0000256" key="1">
    <source>
        <dbReference type="ARBA" id="ARBA00022737"/>
    </source>
</evidence>
<dbReference type="InterPro" id="IPR011990">
    <property type="entry name" value="TPR-like_helical_dom_sf"/>
</dbReference>
<feature type="domain" description="Fungal STAND N-terminal Goodbye" evidence="3">
    <location>
        <begin position="108"/>
        <end position="201"/>
    </location>
</feature>
<dbReference type="PANTHER" id="PTHR10039:SF17">
    <property type="entry name" value="FUNGAL STAND N-TERMINAL GOODBYE DOMAIN-CONTAINING PROTEIN-RELATED"/>
    <property type="match status" value="1"/>
</dbReference>
<feature type="domain" description="Nephrocystin 3-like N-terminal" evidence="4">
    <location>
        <begin position="330"/>
        <end position="499"/>
    </location>
</feature>
<dbReference type="Pfam" id="PF24883">
    <property type="entry name" value="NPHP3_N"/>
    <property type="match status" value="1"/>
</dbReference>
<name>A0AAD6HXJ1_9EURO</name>
<feature type="region of interest" description="Disordered" evidence="2">
    <location>
        <begin position="1"/>
        <end position="69"/>
    </location>
</feature>
<dbReference type="Pfam" id="PF17109">
    <property type="entry name" value="Goodbye"/>
    <property type="match status" value="1"/>
</dbReference>
<dbReference type="EMBL" id="JAQJAN010000001">
    <property type="protein sequence ID" value="KAJ5741022.1"/>
    <property type="molecule type" value="Genomic_DNA"/>
</dbReference>
<protein>
    <recommendedName>
        <fullName evidence="7">Fungal STAND N-terminal Goodbye domain-containing protein</fullName>
    </recommendedName>
</protein>
<keyword evidence="1" id="KW-0677">Repeat</keyword>
<dbReference type="InterPro" id="IPR056884">
    <property type="entry name" value="NPHP3-like_N"/>
</dbReference>
<evidence type="ECO:0000256" key="2">
    <source>
        <dbReference type="SAM" id="MobiDB-lite"/>
    </source>
</evidence>
<evidence type="ECO:0000259" key="4">
    <source>
        <dbReference type="Pfam" id="PF24883"/>
    </source>
</evidence>
<dbReference type="InterPro" id="IPR031350">
    <property type="entry name" value="Goodbye_dom"/>
</dbReference>
<accession>A0AAD6HXJ1</accession>
<dbReference type="Proteomes" id="UP001215712">
    <property type="component" value="Unassembled WGS sequence"/>
</dbReference>
<reference evidence="5" key="1">
    <citation type="journal article" date="2023" name="IMA Fungus">
        <title>Comparative genomic study of the Penicillium genus elucidates a diverse pangenome and 15 lateral gene transfer events.</title>
        <authorList>
            <person name="Petersen C."/>
            <person name="Sorensen T."/>
            <person name="Nielsen M.R."/>
            <person name="Sondergaard T.E."/>
            <person name="Sorensen J.L."/>
            <person name="Fitzpatrick D.A."/>
            <person name="Frisvad J.C."/>
            <person name="Nielsen K.L."/>
        </authorList>
    </citation>
    <scope>NUCLEOTIDE SEQUENCE</scope>
    <source>
        <strain evidence="5">IBT 17514</strain>
    </source>
</reference>
<reference evidence="5" key="2">
    <citation type="submission" date="2023-01" db="EMBL/GenBank/DDBJ databases">
        <authorList>
            <person name="Petersen C."/>
        </authorList>
    </citation>
    <scope>NUCLEOTIDE SEQUENCE</scope>
    <source>
        <strain evidence="5">IBT 17514</strain>
    </source>
</reference>
<evidence type="ECO:0000313" key="5">
    <source>
        <dbReference type="EMBL" id="KAJ5741022.1"/>
    </source>
</evidence>
<dbReference type="PANTHER" id="PTHR10039">
    <property type="entry name" value="AMELOGENIN"/>
    <property type="match status" value="1"/>
</dbReference>
<dbReference type="Gene3D" id="1.25.40.10">
    <property type="entry name" value="Tetratricopeptide repeat domain"/>
    <property type="match status" value="1"/>
</dbReference>
<proteinExistence type="predicted"/>
<evidence type="ECO:0000313" key="6">
    <source>
        <dbReference type="Proteomes" id="UP001215712"/>
    </source>
</evidence>